<accession>A0ABS2USA3</accession>
<keyword evidence="4" id="KW-1185">Reference proteome</keyword>
<sequence>MATQAAMPHGRRRRHGTTERQHHSPLGFLLPAVLAVTAGIWAASVLRFQDGGIADGAQWLVGILCAVVLGALAFGLGRIQHRLPRELRAASYGALTGATIGFLTSLAGGSVLRSAGIGLACGLATGLAMFYAFYVRE</sequence>
<keyword evidence="2" id="KW-0812">Transmembrane</keyword>
<evidence type="ECO:0008006" key="5">
    <source>
        <dbReference type="Google" id="ProtNLM"/>
    </source>
</evidence>
<evidence type="ECO:0000256" key="1">
    <source>
        <dbReference type="SAM" id="MobiDB-lite"/>
    </source>
</evidence>
<proteinExistence type="predicted"/>
<comment type="caution">
    <text evidence="3">The sequence shown here is derived from an EMBL/GenBank/DDBJ whole genome shotgun (WGS) entry which is preliminary data.</text>
</comment>
<feature type="transmembrane region" description="Helical" evidence="2">
    <location>
        <begin position="115"/>
        <end position="134"/>
    </location>
</feature>
<dbReference type="RefSeq" id="WP_205374386.1">
    <property type="nucleotide sequence ID" value="NZ_JAFEJA010000001.1"/>
</dbReference>
<gene>
    <name evidence="3" type="ORF">JE024_16890</name>
</gene>
<reference evidence="3 4" key="1">
    <citation type="journal article" date="2016" name="Arch. Microbiol.">
        <title>Streptomyces zhihengii sp. nov., isolated from rhizospheric soil of Psammosilene tunicoides.</title>
        <authorList>
            <person name="Huang M.J."/>
            <person name="Fei J.J."/>
            <person name="Salam N."/>
            <person name="Kim C.J."/>
            <person name="Hozzein W.N."/>
            <person name="Xiao M."/>
            <person name="Huang H.Q."/>
            <person name="Li W.J."/>
        </authorList>
    </citation>
    <scope>NUCLEOTIDE SEQUENCE [LARGE SCALE GENOMIC DNA]</scope>
    <source>
        <strain evidence="3 4">YIM T102</strain>
    </source>
</reference>
<name>A0ABS2USA3_9ACTN</name>
<feature type="transmembrane region" description="Helical" evidence="2">
    <location>
        <begin position="89"/>
        <end position="109"/>
    </location>
</feature>
<protein>
    <recommendedName>
        <fullName evidence="5">Integral membrane protein</fullName>
    </recommendedName>
</protein>
<feature type="region of interest" description="Disordered" evidence="1">
    <location>
        <begin position="1"/>
        <end position="22"/>
    </location>
</feature>
<organism evidence="3 4">
    <name type="scientific">Streptomyces zhihengii</name>
    <dbReference type="NCBI Taxonomy" id="1818004"/>
    <lineage>
        <taxon>Bacteria</taxon>
        <taxon>Bacillati</taxon>
        <taxon>Actinomycetota</taxon>
        <taxon>Actinomycetes</taxon>
        <taxon>Kitasatosporales</taxon>
        <taxon>Streptomycetaceae</taxon>
        <taxon>Streptomyces</taxon>
    </lineage>
</organism>
<keyword evidence="2" id="KW-1133">Transmembrane helix</keyword>
<evidence type="ECO:0000256" key="2">
    <source>
        <dbReference type="SAM" id="Phobius"/>
    </source>
</evidence>
<dbReference type="EMBL" id="JAFEJA010000001">
    <property type="protein sequence ID" value="MBM9620387.1"/>
    <property type="molecule type" value="Genomic_DNA"/>
</dbReference>
<keyword evidence="2" id="KW-0472">Membrane</keyword>
<feature type="transmembrane region" description="Helical" evidence="2">
    <location>
        <begin position="58"/>
        <end position="77"/>
    </location>
</feature>
<dbReference type="Proteomes" id="UP000664109">
    <property type="component" value="Unassembled WGS sequence"/>
</dbReference>
<evidence type="ECO:0000313" key="4">
    <source>
        <dbReference type="Proteomes" id="UP000664109"/>
    </source>
</evidence>
<evidence type="ECO:0000313" key="3">
    <source>
        <dbReference type="EMBL" id="MBM9620387.1"/>
    </source>
</evidence>